<evidence type="ECO:0000256" key="3">
    <source>
        <dbReference type="ARBA" id="ARBA00023180"/>
    </source>
</evidence>
<reference evidence="6" key="1">
    <citation type="submission" date="2022-10" db="EMBL/GenBank/DDBJ databases">
        <title>Genome assembly of Pristionchus species.</title>
        <authorList>
            <person name="Yoshida K."/>
            <person name="Sommer R.J."/>
        </authorList>
    </citation>
    <scope>NUCLEOTIDE SEQUENCE [LARGE SCALE GENOMIC DNA]</scope>
    <source>
        <strain evidence="6">RS5460</strain>
    </source>
</reference>
<dbReference type="GO" id="GO:0032222">
    <property type="term" value="P:regulation of synaptic transmission, cholinergic"/>
    <property type="evidence" value="ECO:0007669"/>
    <property type="project" value="InterPro"/>
</dbReference>
<accession>A0AAN5D6K6</accession>
<evidence type="ECO:0000256" key="2">
    <source>
        <dbReference type="ARBA" id="ARBA00023157"/>
    </source>
</evidence>
<keyword evidence="1 4" id="KW-0732">Signal</keyword>
<evidence type="ECO:0000313" key="6">
    <source>
        <dbReference type="Proteomes" id="UP001328107"/>
    </source>
</evidence>
<dbReference type="InterPro" id="IPR045860">
    <property type="entry name" value="Snake_toxin-like_sf"/>
</dbReference>
<sequence>MRSLLPLILLPAISAFQCWSCGVFLNAPSSACKGTPKNVTCPNPELGCMYITAENVDGTYYVEKNCVQPEDIDFRHEGCREFGVRGRIGTACVCKTDLCNGVISPFSISTLTSGILLLSLRFF</sequence>
<keyword evidence="3" id="KW-0325">Glycoprotein</keyword>
<evidence type="ECO:0008006" key="7">
    <source>
        <dbReference type="Google" id="ProtNLM"/>
    </source>
</evidence>
<dbReference type="GO" id="GO:0030431">
    <property type="term" value="P:sleep"/>
    <property type="evidence" value="ECO:0007669"/>
    <property type="project" value="InterPro"/>
</dbReference>
<dbReference type="PANTHER" id="PTHR10036">
    <property type="entry name" value="CD59 GLYCOPROTEIN"/>
    <property type="match status" value="1"/>
</dbReference>
<dbReference type="AlphaFoldDB" id="A0AAN5D6K6"/>
<dbReference type="EMBL" id="BTRK01000006">
    <property type="protein sequence ID" value="GMR56544.1"/>
    <property type="molecule type" value="Genomic_DNA"/>
</dbReference>
<dbReference type="Proteomes" id="UP001328107">
    <property type="component" value="Unassembled WGS sequence"/>
</dbReference>
<proteinExistence type="predicted"/>
<evidence type="ECO:0000256" key="4">
    <source>
        <dbReference type="SAM" id="SignalP"/>
    </source>
</evidence>
<evidence type="ECO:0000313" key="5">
    <source>
        <dbReference type="EMBL" id="GMR56544.1"/>
    </source>
</evidence>
<evidence type="ECO:0000256" key="1">
    <source>
        <dbReference type="ARBA" id="ARBA00022729"/>
    </source>
</evidence>
<organism evidence="5 6">
    <name type="scientific">Pristionchus mayeri</name>
    <dbReference type="NCBI Taxonomy" id="1317129"/>
    <lineage>
        <taxon>Eukaryota</taxon>
        <taxon>Metazoa</taxon>
        <taxon>Ecdysozoa</taxon>
        <taxon>Nematoda</taxon>
        <taxon>Chromadorea</taxon>
        <taxon>Rhabditida</taxon>
        <taxon>Rhabditina</taxon>
        <taxon>Diplogasteromorpha</taxon>
        <taxon>Diplogasteroidea</taxon>
        <taxon>Neodiplogasteridae</taxon>
        <taxon>Pristionchus</taxon>
    </lineage>
</organism>
<name>A0AAN5D6K6_9BILA</name>
<dbReference type="PANTHER" id="PTHR10036:SF3">
    <property type="entry name" value="PROTEIN SLEEPLESS-RELATED"/>
    <property type="match status" value="1"/>
</dbReference>
<protein>
    <recommendedName>
        <fullName evidence="7">Protein sleepless</fullName>
    </recommendedName>
</protein>
<dbReference type="CDD" id="cd00117">
    <property type="entry name" value="TFP"/>
    <property type="match status" value="1"/>
</dbReference>
<dbReference type="InterPro" id="IPR031424">
    <property type="entry name" value="QVR-like"/>
</dbReference>
<keyword evidence="2" id="KW-1015">Disulfide bond</keyword>
<comment type="caution">
    <text evidence="5">The sequence shown here is derived from an EMBL/GenBank/DDBJ whole genome shotgun (WGS) entry which is preliminary data.</text>
</comment>
<dbReference type="Pfam" id="PF17064">
    <property type="entry name" value="QVR"/>
    <property type="match status" value="1"/>
</dbReference>
<gene>
    <name evidence="5" type="ORF">PMAYCL1PPCAC_26739</name>
</gene>
<feature type="signal peptide" evidence="4">
    <location>
        <begin position="1"/>
        <end position="15"/>
    </location>
</feature>
<keyword evidence="6" id="KW-1185">Reference proteome</keyword>
<feature type="chain" id="PRO_5042868016" description="Protein sleepless" evidence="4">
    <location>
        <begin position="16"/>
        <end position="123"/>
    </location>
</feature>
<dbReference type="SUPFAM" id="SSF57302">
    <property type="entry name" value="Snake toxin-like"/>
    <property type="match status" value="1"/>
</dbReference>
<dbReference type="Gene3D" id="2.10.60.10">
    <property type="entry name" value="CD59"/>
    <property type="match status" value="1"/>
</dbReference>